<feature type="region of interest" description="Disordered" evidence="2">
    <location>
        <begin position="193"/>
        <end position="222"/>
    </location>
</feature>
<comment type="caution">
    <text evidence="5">The sequence shown here is derived from an EMBL/GenBank/DDBJ whole genome shotgun (WGS) entry which is preliminary data.</text>
</comment>
<reference evidence="5" key="2">
    <citation type="submission" date="2023-06" db="EMBL/GenBank/DDBJ databases">
        <authorList>
            <consortium name="Lawrence Berkeley National Laboratory"/>
            <person name="Haridas S."/>
            <person name="Hensen N."/>
            <person name="Bonometti L."/>
            <person name="Westerberg I."/>
            <person name="Brannstrom I.O."/>
            <person name="Guillou S."/>
            <person name="Cros-Aarteil S."/>
            <person name="Calhoun S."/>
            <person name="Kuo A."/>
            <person name="Mondo S."/>
            <person name="Pangilinan J."/>
            <person name="Riley R."/>
            <person name="Labutti K."/>
            <person name="Andreopoulos B."/>
            <person name="Lipzen A."/>
            <person name="Chen C."/>
            <person name="Yanf M."/>
            <person name="Daum C."/>
            <person name="Ng V."/>
            <person name="Clum A."/>
            <person name="Steindorff A."/>
            <person name="Ohm R."/>
            <person name="Martin F."/>
            <person name="Silar P."/>
            <person name="Natvig D."/>
            <person name="Lalanne C."/>
            <person name="Gautier V."/>
            <person name="Ament-Velasquez S.L."/>
            <person name="Kruys A."/>
            <person name="Hutchinson M.I."/>
            <person name="Powell A.J."/>
            <person name="Barry K."/>
            <person name="Miller A.N."/>
            <person name="Grigoriev I.V."/>
            <person name="Debuchy R."/>
            <person name="Gladieux P."/>
            <person name="Thoren M.H."/>
            <person name="Johannesson H."/>
        </authorList>
    </citation>
    <scope>NUCLEOTIDE SEQUENCE</scope>
    <source>
        <strain evidence="5">CBS 958.72</strain>
    </source>
</reference>
<keyword evidence="3" id="KW-1133">Transmembrane helix</keyword>
<dbReference type="InterPro" id="IPR018466">
    <property type="entry name" value="Kre9/Knh1-like_N"/>
</dbReference>
<feature type="domain" description="Yeast cell wall synthesis Kre9/Knh1-like N-terminal" evidence="4">
    <location>
        <begin position="98"/>
        <end position="190"/>
    </location>
</feature>
<dbReference type="AlphaFoldDB" id="A0AAE0KMH6"/>
<evidence type="ECO:0000259" key="4">
    <source>
        <dbReference type="Pfam" id="PF10342"/>
    </source>
</evidence>
<keyword evidence="3" id="KW-0812">Transmembrane</keyword>
<feature type="transmembrane region" description="Helical" evidence="3">
    <location>
        <begin position="35"/>
        <end position="56"/>
    </location>
</feature>
<dbReference type="PANTHER" id="PTHR35185">
    <property type="entry name" value="SERINE/THREONINE-RICH PROTEIN ADG2-RELATED"/>
    <property type="match status" value="1"/>
</dbReference>
<sequence>MRWRLHSPLIKLALRMILVQLLQLGREIFGNKRASLLFCLHAILSALFLFLVKHFASRRQISPRSPELDCRSQDTVKMKSFALIAALAGAASALQITSPTENDKWDLSATNTIKWSSVDSDPAFFKLVLINHPPSTAETSTTIAENVTTSKGQYDLTNFAAAPGDKYSIKAYGILNANNGQLAESKQFNVTKSGTASTTTTDAPSSSGTGTGTGTTDAASPSKSSEAFALGKSFGVAGPLAVVFAMLF</sequence>
<evidence type="ECO:0000256" key="1">
    <source>
        <dbReference type="ARBA" id="ARBA00022729"/>
    </source>
</evidence>
<keyword evidence="3" id="KW-0472">Membrane</keyword>
<evidence type="ECO:0000313" key="5">
    <source>
        <dbReference type="EMBL" id="KAK3378841.1"/>
    </source>
</evidence>
<proteinExistence type="predicted"/>
<evidence type="ECO:0000313" key="6">
    <source>
        <dbReference type="Proteomes" id="UP001287356"/>
    </source>
</evidence>
<keyword evidence="1" id="KW-0732">Signal</keyword>
<gene>
    <name evidence="5" type="ORF">B0T24DRAFT_610139</name>
</gene>
<dbReference type="Pfam" id="PF10342">
    <property type="entry name" value="Kre9_KNH"/>
    <property type="match status" value="1"/>
</dbReference>
<dbReference type="EMBL" id="JAULSN010000002">
    <property type="protein sequence ID" value="KAK3378841.1"/>
    <property type="molecule type" value="Genomic_DNA"/>
</dbReference>
<protein>
    <recommendedName>
        <fullName evidence="4">Yeast cell wall synthesis Kre9/Knh1-like N-terminal domain-containing protein</fullName>
    </recommendedName>
</protein>
<evidence type="ECO:0000256" key="2">
    <source>
        <dbReference type="SAM" id="MobiDB-lite"/>
    </source>
</evidence>
<dbReference type="InterPro" id="IPR052479">
    <property type="entry name" value="GPI-anchor_Adhesion_Reg"/>
</dbReference>
<reference evidence="5" key="1">
    <citation type="journal article" date="2023" name="Mol. Phylogenet. Evol.">
        <title>Genome-scale phylogeny and comparative genomics of the fungal order Sordariales.</title>
        <authorList>
            <person name="Hensen N."/>
            <person name="Bonometti L."/>
            <person name="Westerberg I."/>
            <person name="Brannstrom I.O."/>
            <person name="Guillou S."/>
            <person name="Cros-Aarteil S."/>
            <person name="Calhoun S."/>
            <person name="Haridas S."/>
            <person name="Kuo A."/>
            <person name="Mondo S."/>
            <person name="Pangilinan J."/>
            <person name="Riley R."/>
            <person name="LaButti K."/>
            <person name="Andreopoulos B."/>
            <person name="Lipzen A."/>
            <person name="Chen C."/>
            <person name="Yan M."/>
            <person name="Daum C."/>
            <person name="Ng V."/>
            <person name="Clum A."/>
            <person name="Steindorff A."/>
            <person name="Ohm R.A."/>
            <person name="Martin F."/>
            <person name="Silar P."/>
            <person name="Natvig D.O."/>
            <person name="Lalanne C."/>
            <person name="Gautier V."/>
            <person name="Ament-Velasquez S.L."/>
            <person name="Kruys A."/>
            <person name="Hutchinson M.I."/>
            <person name="Powell A.J."/>
            <person name="Barry K."/>
            <person name="Miller A.N."/>
            <person name="Grigoriev I.V."/>
            <person name="Debuchy R."/>
            <person name="Gladieux P."/>
            <person name="Hiltunen Thoren M."/>
            <person name="Johannesson H."/>
        </authorList>
    </citation>
    <scope>NUCLEOTIDE SEQUENCE</scope>
    <source>
        <strain evidence="5">CBS 958.72</strain>
    </source>
</reference>
<accession>A0AAE0KMH6</accession>
<dbReference type="PANTHER" id="PTHR35185:SF1">
    <property type="entry name" value="UPF0619 GPI-ANCHORED MEMBRANE PROTEIN C1322.10"/>
    <property type="match status" value="1"/>
</dbReference>
<organism evidence="5 6">
    <name type="scientific">Lasiosphaeria ovina</name>
    <dbReference type="NCBI Taxonomy" id="92902"/>
    <lineage>
        <taxon>Eukaryota</taxon>
        <taxon>Fungi</taxon>
        <taxon>Dikarya</taxon>
        <taxon>Ascomycota</taxon>
        <taxon>Pezizomycotina</taxon>
        <taxon>Sordariomycetes</taxon>
        <taxon>Sordariomycetidae</taxon>
        <taxon>Sordariales</taxon>
        <taxon>Lasiosphaeriaceae</taxon>
        <taxon>Lasiosphaeria</taxon>
    </lineage>
</organism>
<name>A0AAE0KMH6_9PEZI</name>
<evidence type="ECO:0000256" key="3">
    <source>
        <dbReference type="SAM" id="Phobius"/>
    </source>
</evidence>
<keyword evidence="6" id="KW-1185">Reference proteome</keyword>
<dbReference type="Proteomes" id="UP001287356">
    <property type="component" value="Unassembled WGS sequence"/>
</dbReference>